<sequence length="134" mass="15540">MQINKLPTSITKRIDQIQRNFLWGTTATKKKIHLWVIAFPFFTWKIWLNRNNNLYRNTASEIPLDTSKSLTLEFLHLSPRLLSSTSPTRKPDGNLWNPPPTCNFKLNIDGSFNINTKARGTCCIIRDKHGNWVT</sequence>
<dbReference type="AlphaFoldDB" id="A0AAV9LNP1"/>
<protein>
    <recommendedName>
        <fullName evidence="3">RNase H type-1 domain-containing protein</fullName>
    </recommendedName>
</protein>
<dbReference type="Proteomes" id="UP001311915">
    <property type="component" value="Unassembled WGS sequence"/>
</dbReference>
<organism evidence="1 2">
    <name type="scientific">Solanum pinnatisectum</name>
    <name type="common">tansyleaf nightshade</name>
    <dbReference type="NCBI Taxonomy" id="50273"/>
    <lineage>
        <taxon>Eukaryota</taxon>
        <taxon>Viridiplantae</taxon>
        <taxon>Streptophyta</taxon>
        <taxon>Embryophyta</taxon>
        <taxon>Tracheophyta</taxon>
        <taxon>Spermatophyta</taxon>
        <taxon>Magnoliopsida</taxon>
        <taxon>eudicotyledons</taxon>
        <taxon>Gunneridae</taxon>
        <taxon>Pentapetalae</taxon>
        <taxon>asterids</taxon>
        <taxon>lamiids</taxon>
        <taxon>Solanales</taxon>
        <taxon>Solanaceae</taxon>
        <taxon>Solanoideae</taxon>
        <taxon>Solaneae</taxon>
        <taxon>Solanum</taxon>
    </lineage>
</organism>
<evidence type="ECO:0008006" key="3">
    <source>
        <dbReference type="Google" id="ProtNLM"/>
    </source>
</evidence>
<dbReference type="EMBL" id="JAWPEI010000005">
    <property type="protein sequence ID" value="KAK4727357.1"/>
    <property type="molecule type" value="Genomic_DNA"/>
</dbReference>
<gene>
    <name evidence="1" type="ORF">R3W88_032274</name>
</gene>
<proteinExistence type="predicted"/>
<evidence type="ECO:0000313" key="1">
    <source>
        <dbReference type="EMBL" id="KAK4727357.1"/>
    </source>
</evidence>
<comment type="caution">
    <text evidence="1">The sequence shown here is derived from an EMBL/GenBank/DDBJ whole genome shotgun (WGS) entry which is preliminary data.</text>
</comment>
<reference evidence="1 2" key="1">
    <citation type="submission" date="2023-10" db="EMBL/GenBank/DDBJ databases">
        <title>Genome-Wide Identification Analysis in wild type Solanum Pinnatisectum Reveals Some Genes Defensing Phytophthora Infestans.</title>
        <authorList>
            <person name="Sun C."/>
        </authorList>
    </citation>
    <scope>NUCLEOTIDE SEQUENCE [LARGE SCALE GENOMIC DNA]</scope>
    <source>
        <strain evidence="1">LQN</strain>
        <tissue evidence="1">Leaf</tissue>
    </source>
</reference>
<name>A0AAV9LNP1_9SOLN</name>
<keyword evidence="2" id="KW-1185">Reference proteome</keyword>
<evidence type="ECO:0000313" key="2">
    <source>
        <dbReference type="Proteomes" id="UP001311915"/>
    </source>
</evidence>
<accession>A0AAV9LNP1</accession>